<keyword evidence="4" id="KW-1185">Reference proteome</keyword>
<reference evidence="4" key="1">
    <citation type="journal article" date="2019" name="Int. J. Syst. Evol. Microbiol.">
        <title>The Global Catalogue of Microorganisms (GCM) 10K type strain sequencing project: providing services to taxonomists for standard genome sequencing and annotation.</title>
        <authorList>
            <consortium name="The Broad Institute Genomics Platform"/>
            <consortium name="The Broad Institute Genome Sequencing Center for Infectious Disease"/>
            <person name="Wu L."/>
            <person name="Ma J."/>
        </authorList>
    </citation>
    <scope>NUCLEOTIDE SEQUENCE [LARGE SCALE GENOMIC DNA]</scope>
    <source>
        <strain evidence="4">JCM 9373</strain>
    </source>
</reference>
<name>A0ABP6N181_9ACTN</name>
<feature type="compositionally biased region" description="Pro residues" evidence="1">
    <location>
        <begin position="25"/>
        <end position="41"/>
    </location>
</feature>
<evidence type="ECO:0000259" key="2">
    <source>
        <dbReference type="Pfam" id="PF13466"/>
    </source>
</evidence>
<feature type="region of interest" description="Disordered" evidence="1">
    <location>
        <begin position="15"/>
        <end position="45"/>
    </location>
</feature>
<comment type="caution">
    <text evidence="3">The sequence shown here is derived from an EMBL/GenBank/DDBJ whole genome shotgun (WGS) entry which is preliminary data.</text>
</comment>
<evidence type="ECO:0000256" key="1">
    <source>
        <dbReference type="SAM" id="MobiDB-lite"/>
    </source>
</evidence>
<dbReference type="SUPFAM" id="SSF52091">
    <property type="entry name" value="SpoIIaa-like"/>
    <property type="match status" value="1"/>
</dbReference>
<dbReference type="InterPro" id="IPR036513">
    <property type="entry name" value="STAS_dom_sf"/>
</dbReference>
<gene>
    <name evidence="3" type="ORF">GCM10010466_21160</name>
</gene>
<accession>A0ABP6N181</accession>
<evidence type="ECO:0000313" key="4">
    <source>
        <dbReference type="Proteomes" id="UP001500320"/>
    </source>
</evidence>
<protein>
    <recommendedName>
        <fullName evidence="2">MlaB-like STAS domain-containing protein</fullName>
    </recommendedName>
</protein>
<feature type="domain" description="MlaB-like STAS" evidence="2">
    <location>
        <begin position="56"/>
        <end position="133"/>
    </location>
</feature>
<evidence type="ECO:0000313" key="3">
    <source>
        <dbReference type="EMBL" id="GAA3130255.1"/>
    </source>
</evidence>
<organism evidence="3 4">
    <name type="scientific">Planomonospora alba</name>
    <dbReference type="NCBI Taxonomy" id="161354"/>
    <lineage>
        <taxon>Bacteria</taxon>
        <taxon>Bacillati</taxon>
        <taxon>Actinomycetota</taxon>
        <taxon>Actinomycetes</taxon>
        <taxon>Streptosporangiales</taxon>
        <taxon>Streptosporangiaceae</taxon>
        <taxon>Planomonospora</taxon>
    </lineage>
</organism>
<dbReference type="Pfam" id="PF13466">
    <property type="entry name" value="STAS_2"/>
    <property type="match status" value="1"/>
</dbReference>
<dbReference type="EMBL" id="BAAAUT010000014">
    <property type="protein sequence ID" value="GAA3130255.1"/>
    <property type="molecule type" value="Genomic_DNA"/>
</dbReference>
<dbReference type="Gene3D" id="3.30.750.24">
    <property type="entry name" value="STAS domain"/>
    <property type="match status" value="1"/>
</dbReference>
<dbReference type="InterPro" id="IPR058548">
    <property type="entry name" value="MlaB-like_STAS"/>
</dbReference>
<dbReference type="Proteomes" id="UP001500320">
    <property type="component" value="Unassembled WGS sequence"/>
</dbReference>
<sequence>MTEVMPIPGVVRLTIQPRADSGGPPRAPLSAPPSGPAPRSAPPGLAVNLVDPPAGIEVVGEIDRTTRDTWSEALTAAAAGAGDVHLHLAGLRFIDVRGAWLITDAAGTLPPGKRIFLHHPPRILRTVLTLIGSDPLPVVVESP</sequence>
<proteinExistence type="predicted"/>